<keyword evidence="9" id="KW-1185">Reference proteome</keyword>
<keyword evidence="5 6" id="KW-0449">Lipoprotein</keyword>
<dbReference type="EMBL" id="UGVN01000001">
    <property type="protein sequence ID" value="SUE39159.1"/>
    <property type="molecule type" value="Genomic_DNA"/>
</dbReference>
<reference evidence="7 9" key="1">
    <citation type="submission" date="2016-12" db="EMBL/GenBank/DDBJ databases">
        <title>Draft genome sequence of Roseomonas mucosa strain AU37, isolated from a peripheral intravenous catheter.</title>
        <authorList>
            <person name="Choudhury M.A."/>
            <person name="Sidjabat H.E."/>
            <person name="Wailan A.M."/>
            <person name="Zhang L."/>
            <person name="Marsh N.M."/>
            <person name="Rickard C.M."/>
            <person name="Davies M."/>
            <person name="Mcmillan D.J."/>
        </authorList>
    </citation>
    <scope>NUCLEOTIDE SEQUENCE [LARGE SCALE GENOMIC DNA]</scope>
    <source>
        <strain evidence="7 9">SAVE376</strain>
    </source>
</reference>
<keyword evidence="2" id="KW-0732">Signal</keyword>
<evidence type="ECO:0000256" key="4">
    <source>
        <dbReference type="ARBA" id="ARBA00023139"/>
    </source>
</evidence>
<keyword evidence="3" id="KW-0472">Membrane</keyword>
<dbReference type="SUPFAM" id="SSF53850">
    <property type="entry name" value="Periplasmic binding protein-like II"/>
    <property type="match status" value="1"/>
</dbReference>
<dbReference type="STRING" id="207340.APZ41_014375"/>
<dbReference type="GeneID" id="99632170"/>
<comment type="similarity">
    <text evidence="6">Belongs to the nlpA lipoprotein family.</text>
</comment>
<dbReference type="CDD" id="cd13598">
    <property type="entry name" value="PBP2_lipoprotein_IlpA_like"/>
    <property type="match status" value="1"/>
</dbReference>
<dbReference type="OrthoDB" id="9812878at2"/>
<reference evidence="8 10" key="2">
    <citation type="submission" date="2018-06" db="EMBL/GenBank/DDBJ databases">
        <authorList>
            <consortium name="Pathogen Informatics"/>
            <person name="Doyle S."/>
        </authorList>
    </citation>
    <scope>NUCLEOTIDE SEQUENCE [LARGE SCALE GENOMIC DNA]</scope>
    <source>
        <strain evidence="8 10">NCTC13291</strain>
    </source>
</reference>
<comment type="subcellular location">
    <subcellularLocation>
        <location evidence="1">Membrane</location>
        <topology evidence="1">Lipid-anchor</topology>
    </subcellularLocation>
</comment>
<dbReference type="Proteomes" id="UP000054844">
    <property type="component" value="Unassembled WGS sequence"/>
</dbReference>
<evidence type="ECO:0000256" key="1">
    <source>
        <dbReference type="ARBA" id="ARBA00004635"/>
    </source>
</evidence>
<dbReference type="Gene3D" id="3.40.190.10">
    <property type="entry name" value="Periplasmic binding protein-like II"/>
    <property type="match status" value="2"/>
</dbReference>
<dbReference type="NCBIfam" id="TIGR00363">
    <property type="entry name" value="MetQ/NlpA family lipoprotein"/>
    <property type="match status" value="1"/>
</dbReference>
<evidence type="ECO:0000256" key="3">
    <source>
        <dbReference type="ARBA" id="ARBA00023136"/>
    </source>
</evidence>
<dbReference type="PIRSF" id="PIRSF002854">
    <property type="entry name" value="MetQ"/>
    <property type="match status" value="1"/>
</dbReference>
<keyword evidence="4" id="KW-0564">Palmitate</keyword>
<evidence type="ECO:0000313" key="8">
    <source>
        <dbReference type="EMBL" id="SUE39159.1"/>
    </source>
</evidence>
<protein>
    <recommendedName>
        <fullName evidence="6">Lipoprotein</fullName>
    </recommendedName>
</protein>
<dbReference type="PANTHER" id="PTHR30429">
    <property type="entry name" value="D-METHIONINE-BINDING LIPOPROTEIN METQ"/>
    <property type="match status" value="1"/>
</dbReference>
<evidence type="ECO:0000313" key="7">
    <source>
        <dbReference type="EMBL" id="ONH82476.1"/>
    </source>
</evidence>
<dbReference type="InterPro" id="IPR004872">
    <property type="entry name" value="Lipoprotein_NlpA"/>
</dbReference>
<name>A0A1S8D2F3_9PROT</name>
<dbReference type="Proteomes" id="UP000254919">
    <property type="component" value="Unassembled WGS sequence"/>
</dbReference>
<gene>
    <name evidence="8" type="primary">metQ_2</name>
    <name evidence="7" type="ORF">APZ41_014375</name>
    <name evidence="8" type="ORF">NCTC13291_01116</name>
</gene>
<dbReference type="RefSeq" id="WP_019460183.1">
    <property type="nucleotide sequence ID" value="NZ_AP031462.1"/>
</dbReference>
<evidence type="ECO:0000256" key="2">
    <source>
        <dbReference type="ARBA" id="ARBA00022729"/>
    </source>
</evidence>
<dbReference type="GO" id="GO:0016020">
    <property type="term" value="C:membrane"/>
    <property type="evidence" value="ECO:0007669"/>
    <property type="project" value="UniProtKB-SubCell"/>
</dbReference>
<evidence type="ECO:0000256" key="5">
    <source>
        <dbReference type="ARBA" id="ARBA00023288"/>
    </source>
</evidence>
<sequence>MLRRPLLAAGLLAGGALLRPAILRAQAGSQGAAGIGSAARPLSIGVTAGPHAQVTEKVRELAARDGFVLRLVEFTDFIQPNAALASGDLDSNSYQHRPFLEQQIRDRGYKLAAVARTLVFPLGIYAPKYKALSDLPQGGRVAIPNDPSNGGRALLLLAKAGLIRLAPGADFRATVADIAENPKRLRIVELEAAQMPRALGDVDAAVVITDYALIAGLDPAKDALLREDADSPYANILVVREADRDTPWVKRLVAAYHRDEIRAFVRDTFHGNVVPAF</sequence>
<evidence type="ECO:0000256" key="6">
    <source>
        <dbReference type="PIRNR" id="PIRNR002854"/>
    </source>
</evidence>
<evidence type="ECO:0000313" key="9">
    <source>
        <dbReference type="Proteomes" id="UP000054844"/>
    </source>
</evidence>
<accession>A0A1S8D2F3</accession>
<dbReference type="Pfam" id="PF03180">
    <property type="entry name" value="Lipoprotein_9"/>
    <property type="match status" value="1"/>
</dbReference>
<dbReference type="PANTHER" id="PTHR30429:SF1">
    <property type="entry name" value="D-METHIONINE-BINDING LIPOPROTEIN METQ-RELATED"/>
    <property type="match status" value="1"/>
</dbReference>
<proteinExistence type="inferred from homology"/>
<dbReference type="EMBL" id="LLWF02000053">
    <property type="protein sequence ID" value="ONH82476.1"/>
    <property type="molecule type" value="Genomic_DNA"/>
</dbReference>
<organism evidence="7 9">
    <name type="scientific">Roseomonas mucosa</name>
    <dbReference type="NCBI Taxonomy" id="207340"/>
    <lineage>
        <taxon>Bacteria</taxon>
        <taxon>Pseudomonadati</taxon>
        <taxon>Pseudomonadota</taxon>
        <taxon>Alphaproteobacteria</taxon>
        <taxon>Acetobacterales</taxon>
        <taxon>Roseomonadaceae</taxon>
        <taxon>Roseomonas</taxon>
    </lineage>
</organism>
<dbReference type="AlphaFoldDB" id="A0A1S8D2F3"/>
<evidence type="ECO:0000313" key="10">
    <source>
        <dbReference type="Proteomes" id="UP000254919"/>
    </source>
</evidence>